<gene>
    <name evidence="2" type="ORF">SMACR_06267</name>
</gene>
<evidence type="ECO:0000313" key="2">
    <source>
        <dbReference type="EMBL" id="KAA8628641.1"/>
    </source>
</evidence>
<name>A0A8S8ZIT0_SORMA</name>
<dbReference type="EMBL" id="NMPR01000171">
    <property type="protein sequence ID" value="KAA8628641.1"/>
    <property type="molecule type" value="Genomic_DNA"/>
</dbReference>
<feature type="region of interest" description="Disordered" evidence="1">
    <location>
        <begin position="18"/>
        <end position="46"/>
    </location>
</feature>
<sequence length="113" mass="11909">MKNRRSFMVMYRNFRKYNLPDPNGTKPTTTVAGNAASGGADGSSGAAVVETPVKKSSCASHRTVSENNLALSQLGYSTRGALRAIRLLHVPLFAVRDGVSSPGAGCIILDGNR</sequence>
<dbReference type="VEuPathDB" id="FungiDB:SMAC_06267"/>
<comment type="caution">
    <text evidence="2">The sequence shown here is derived from an EMBL/GenBank/DDBJ whole genome shotgun (WGS) entry which is preliminary data.</text>
</comment>
<evidence type="ECO:0000313" key="3">
    <source>
        <dbReference type="Proteomes" id="UP000433876"/>
    </source>
</evidence>
<feature type="compositionally biased region" description="Low complexity" evidence="1">
    <location>
        <begin position="31"/>
        <end position="46"/>
    </location>
</feature>
<proteinExistence type="predicted"/>
<dbReference type="AlphaFoldDB" id="A0A8S8ZIT0"/>
<reference evidence="2 3" key="1">
    <citation type="submission" date="2017-07" db="EMBL/GenBank/DDBJ databases">
        <title>Genome sequence of the Sordaria macrospora wild type strain R19027.</title>
        <authorList>
            <person name="Nowrousian M."/>
            <person name="Teichert I."/>
            <person name="Kueck U."/>
        </authorList>
    </citation>
    <scope>NUCLEOTIDE SEQUENCE [LARGE SCALE GENOMIC DNA]</scope>
    <source>
        <strain evidence="2 3">R19027</strain>
        <tissue evidence="2">Mycelium</tissue>
    </source>
</reference>
<dbReference type="Proteomes" id="UP000433876">
    <property type="component" value="Unassembled WGS sequence"/>
</dbReference>
<accession>A0A8S8ZIT0</accession>
<evidence type="ECO:0000256" key="1">
    <source>
        <dbReference type="SAM" id="MobiDB-lite"/>
    </source>
</evidence>
<protein>
    <submittedName>
        <fullName evidence="2">Uncharacterized protein</fullName>
    </submittedName>
</protein>
<organism evidence="2 3">
    <name type="scientific">Sordaria macrospora</name>
    <dbReference type="NCBI Taxonomy" id="5147"/>
    <lineage>
        <taxon>Eukaryota</taxon>
        <taxon>Fungi</taxon>
        <taxon>Dikarya</taxon>
        <taxon>Ascomycota</taxon>
        <taxon>Pezizomycotina</taxon>
        <taxon>Sordariomycetes</taxon>
        <taxon>Sordariomycetidae</taxon>
        <taxon>Sordariales</taxon>
        <taxon>Sordariaceae</taxon>
        <taxon>Sordaria</taxon>
    </lineage>
</organism>